<evidence type="ECO:0000313" key="2">
    <source>
        <dbReference type="Proteomes" id="UP000249248"/>
    </source>
</evidence>
<dbReference type="RefSeq" id="WP_111064318.1">
    <property type="nucleotide sequence ID" value="NZ_JBHUCU010000001.1"/>
</dbReference>
<sequence>MKNIETREDVFKLVDQFYIRIRKDDLLGPIFNKHIPEAHWQVHLEKLTDFWETNLFGIPKFKGSPTQVHRKVDQAANYSISQKHFGQWMQLWFTTVDSLFEGALAEKAKMAARKMGTGQFLAMWSARPKETTDK</sequence>
<dbReference type="AlphaFoldDB" id="A0A2W1MVI2"/>
<dbReference type="Gene3D" id="1.10.490.10">
    <property type="entry name" value="Globins"/>
    <property type="match status" value="1"/>
</dbReference>
<accession>A0A2W1MVI2</accession>
<evidence type="ECO:0000313" key="1">
    <source>
        <dbReference type="EMBL" id="PZE16109.1"/>
    </source>
</evidence>
<dbReference type="EMBL" id="QKSB01000012">
    <property type="protein sequence ID" value="PZE16109.1"/>
    <property type="molecule type" value="Genomic_DNA"/>
</dbReference>
<proteinExistence type="predicted"/>
<dbReference type="InterPro" id="IPR012292">
    <property type="entry name" value="Globin/Proto"/>
</dbReference>
<dbReference type="CDD" id="cd08916">
    <property type="entry name" value="TrHb3_P"/>
    <property type="match status" value="1"/>
</dbReference>
<name>A0A2W1MVI2_9FLAO</name>
<dbReference type="Proteomes" id="UP000249248">
    <property type="component" value="Unassembled WGS sequence"/>
</dbReference>
<dbReference type="GO" id="GO:0019825">
    <property type="term" value="F:oxygen binding"/>
    <property type="evidence" value="ECO:0007669"/>
    <property type="project" value="InterPro"/>
</dbReference>
<organism evidence="1 2">
    <name type="scientific">Putridiphycobacter roseus</name>
    <dbReference type="NCBI Taxonomy" id="2219161"/>
    <lineage>
        <taxon>Bacteria</taxon>
        <taxon>Pseudomonadati</taxon>
        <taxon>Bacteroidota</taxon>
        <taxon>Flavobacteriia</taxon>
        <taxon>Flavobacteriales</taxon>
        <taxon>Crocinitomicaceae</taxon>
        <taxon>Putridiphycobacter</taxon>
    </lineage>
</organism>
<keyword evidence="2" id="KW-1185">Reference proteome</keyword>
<dbReference type="SUPFAM" id="SSF46458">
    <property type="entry name" value="Globin-like"/>
    <property type="match status" value="1"/>
</dbReference>
<protein>
    <submittedName>
        <fullName evidence="1">Globin</fullName>
    </submittedName>
</protein>
<dbReference type="InterPro" id="IPR009050">
    <property type="entry name" value="Globin-like_sf"/>
</dbReference>
<gene>
    <name evidence="1" type="ORF">DNU06_14690</name>
</gene>
<comment type="caution">
    <text evidence="1">The sequence shown here is derived from an EMBL/GenBank/DDBJ whole genome shotgun (WGS) entry which is preliminary data.</text>
</comment>
<dbReference type="GO" id="GO:0020037">
    <property type="term" value="F:heme binding"/>
    <property type="evidence" value="ECO:0007669"/>
    <property type="project" value="InterPro"/>
</dbReference>
<reference evidence="1 2" key="1">
    <citation type="submission" date="2018-06" db="EMBL/GenBank/DDBJ databases">
        <title>The draft genome sequence of Crocinitomix sp. SM1701.</title>
        <authorList>
            <person name="Zhang X."/>
        </authorList>
    </citation>
    <scope>NUCLEOTIDE SEQUENCE [LARGE SCALE GENOMIC DNA]</scope>
    <source>
        <strain evidence="1 2">SM1701</strain>
    </source>
</reference>
<dbReference type="OrthoDB" id="25954at2"/>